<sequence length="114" mass="12334">MNLLRSFTGRLVLGLAVGIYGLMFAVASPVSADNLAGGAKYMTADGKDVTAMVECLPESLSESDLDRALQESGNDFLEKVFDLKSDYDDYELDSTEVALLTCMQEKGVTPQVKQ</sequence>
<dbReference type="RefSeq" id="WP_130199530.1">
    <property type="nucleotide sequence ID" value="NZ_QVFV01000006.1"/>
</dbReference>
<keyword evidence="2" id="KW-1185">Reference proteome</keyword>
<name>A0A4Q7E2Z6_9CYAN</name>
<gene>
    <name evidence="1" type="ORF">DYY88_19430</name>
</gene>
<reference evidence="1 2" key="1">
    <citation type="submission" date="2018-11" db="EMBL/GenBank/DDBJ databases">
        <title>Whole genome sequencing of an environmental sample.</title>
        <authorList>
            <person name="Sarangi A.N."/>
            <person name="Singh D."/>
            <person name="Tripathy S."/>
        </authorList>
    </citation>
    <scope>NUCLEOTIDE SEQUENCE [LARGE SCALE GENOMIC DNA]</scope>
    <source>
        <strain evidence="1 2">Lakshadweep</strain>
    </source>
</reference>
<dbReference type="EMBL" id="QVFV01000006">
    <property type="protein sequence ID" value="RZM76066.1"/>
    <property type="molecule type" value="Genomic_DNA"/>
</dbReference>
<organism evidence="1 2">
    <name type="scientific">Leptolyngbya iicbica LK</name>
    <dbReference type="NCBI Taxonomy" id="2294035"/>
    <lineage>
        <taxon>Bacteria</taxon>
        <taxon>Bacillati</taxon>
        <taxon>Cyanobacteriota</taxon>
        <taxon>Cyanophyceae</taxon>
        <taxon>Leptolyngbyales</taxon>
        <taxon>Leptolyngbyaceae</taxon>
        <taxon>Leptolyngbya group</taxon>
        <taxon>Leptolyngbya</taxon>
        <taxon>Leptolyngbya iicbica</taxon>
    </lineage>
</organism>
<comment type="caution">
    <text evidence="1">The sequence shown here is derived from an EMBL/GenBank/DDBJ whole genome shotgun (WGS) entry which is preliminary data.</text>
</comment>
<proteinExistence type="predicted"/>
<dbReference type="AlphaFoldDB" id="A0A4Q7E2Z6"/>
<dbReference type="OrthoDB" id="583190at2"/>
<protein>
    <submittedName>
        <fullName evidence="1">Uncharacterized protein</fullName>
    </submittedName>
</protein>
<evidence type="ECO:0000313" key="1">
    <source>
        <dbReference type="EMBL" id="RZM76066.1"/>
    </source>
</evidence>
<accession>A0A4Q7E2Z6</accession>
<dbReference type="Proteomes" id="UP000292459">
    <property type="component" value="Unassembled WGS sequence"/>
</dbReference>
<evidence type="ECO:0000313" key="2">
    <source>
        <dbReference type="Proteomes" id="UP000292459"/>
    </source>
</evidence>